<sequence>MREMLTKQEMILEQQTRILQILHERKQDASQFETDEGLLPVRDQQGLQRLESQLQKSDFRSKLINHLSRIGRSDVKDTVWCLMKHTISNTLAKETNWRGVNGKTSMASLQLKTAVISAVRKNPLTLRASEREVEMFMKRWLQLAADREGGRRRRAQIPSAP</sequence>
<evidence type="ECO:0000313" key="3">
    <source>
        <dbReference type="Proteomes" id="UP000314294"/>
    </source>
</evidence>
<reference evidence="2 3" key="1">
    <citation type="submission" date="2019-03" db="EMBL/GenBank/DDBJ databases">
        <title>First draft genome of Liparis tanakae, snailfish: a comprehensive survey of snailfish specific genes.</title>
        <authorList>
            <person name="Kim W."/>
            <person name="Song I."/>
            <person name="Jeong J.-H."/>
            <person name="Kim D."/>
            <person name="Kim S."/>
            <person name="Ryu S."/>
            <person name="Song J.Y."/>
            <person name="Lee S.K."/>
        </authorList>
    </citation>
    <scope>NUCLEOTIDE SEQUENCE [LARGE SCALE GENOMIC DNA]</scope>
    <source>
        <tissue evidence="2">Muscle</tissue>
    </source>
</reference>
<dbReference type="OrthoDB" id="8859298at2759"/>
<gene>
    <name evidence="2" type="ORF">EYF80_058751</name>
</gene>
<feature type="domain" description="DUF4806" evidence="1">
    <location>
        <begin position="39"/>
        <end position="110"/>
    </location>
</feature>
<dbReference type="Proteomes" id="UP000314294">
    <property type="component" value="Unassembled WGS sequence"/>
</dbReference>
<organism evidence="2 3">
    <name type="scientific">Liparis tanakae</name>
    <name type="common">Tanaka's snailfish</name>
    <dbReference type="NCBI Taxonomy" id="230148"/>
    <lineage>
        <taxon>Eukaryota</taxon>
        <taxon>Metazoa</taxon>
        <taxon>Chordata</taxon>
        <taxon>Craniata</taxon>
        <taxon>Vertebrata</taxon>
        <taxon>Euteleostomi</taxon>
        <taxon>Actinopterygii</taxon>
        <taxon>Neopterygii</taxon>
        <taxon>Teleostei</taxon>
        <taxon>Neoteleostei</taxon>
        <taxon>Acanthomorphata</taxon>
        <taxon>Eupercaria</taxon>
        <taxon>Perciformes</taxon>
        <taxon>Cottioidei</taxon>
        <taxon>Cottales</taxon>
        <taxon>Liparidae</taxon>
        <taxon>Liparis</taxon>
    </lineage>
</organism>
<dbReference type="InterPro" id="IPR032071">
    <property type="entry name" value="DUF4806"/>
</dbReference>
<dbReference type="PANTHER" id="PTHR34153:SF2">
    <property type="entry name" value="SI:CH211-262H13.3-RELATED"/>
    <property type="match status" value="1"/>
</dbReference>
<evidence type="ECO:0000259" key="1">
    <source>
        <dbReference type="Pfam" id="PF16064"/>
    </source>
</evidence>
<name>A0A4Z2EQA7_9TELE</name>
<evidence type="ECO:0000313" key="2">
    <source>
        <dbReference type="EMBL" id="TNN31096.1"/>
    </source>
</evidence>
<keyword evidence="3" id="KW-1185">Reference proteome</keyword>
<proteinExistence type="predicted"/>
<dbReference type="EMBL" id="SRLO01003811">
    <property type="protein sequence ID" value="TNN31096.1"/>
    <property type="molecule type" value="Genomic_DNA"/>
</dbReference>
<dbReference type="PANTHER" id="PTHR34153">
    <property type="entry name" value="SI:CH211-262H13.3-RELATED-RELATED"/>
    <property type="match status" value="1"/>
</dbReference>
<accession>A0A4Z2EQA7</accession>
<comment type="caution">
    <text evidence="2">The sequence shown here is derived from an EMBL/GenBank/DDBJ whole genome shotgun (WGS) entry which is preliminary data.</text>
</comment>
<dbReference type="AlphaFoldDB" id="A0A4Z2EQA7"/>
<dbReference type="Pfam" id="PF16064">
    <property type="entry name" value="DUF4806"/>
    <property type="match status" value="1"/>
</dbReference>
<protein>
    <recommendedName>
        <fullName evidence="1">DUF4806 domain-containing protein</fullName>
    </recommendedName>
</protein>